<evidence type="ECO:0000256" key="8">
    <source>
        <dbReference type="ARBA" id="ARBA00048202"/>
    </source>
</evidence>
<evidence type="ECO:0000256" key="3">
    <source>
        <dbReference type="ARBA" id="ARBA00012943"/>
    </source>
</evidence>
<dbReference type="InterPro" id="IPR007698">
    <property type="entry name" value="AlaDH/PNT_NAD(H)-bd"/>
</dbReference>
<feature type="domain" description="Alanine dehydrogenase/pyridine nucleotide transhydrogenase NAD(H)-binding" evidence="9">
    <location>
        <begin position="152"/>
        <end position="317"/>
    </location>
</feature>
<dbReference type="SUPFAM" id="SSF52283">
    <property type="entry name" value="Formate/glycerate dehydrogenase catalytic domain-like"/>
    <property type="match status" value="1"/>
</dbReference>
<proteinExistence type="inferred from homology"/>
<reference evidence="11 12" key="1">
    <citation type="submission" date="2020-10" db="EMBL/GenBank/DDBJ databases">
        <title>Ca. Dormibacterota MAGs.</title>
        <authorList>
            <person name="Montgomery K."/>
        </authorList>
    </citation>
    <scope>NUCLEOTIDE SEQUENCE [LARGE SCALE GENOMIC DNA]</scope>
    <source>
        <strain evidence="11">SC8812_S17_18</strain>
    </source>
</reference>
<name>A0A934JVK9_9BACT</name>
<organism evidence="11 12">
    <name type="scientific">Candidatus Aeolococcus gillhamiae</name>
    <dbReference type="NCBI Taxonomy" id="3127015"/>
    <lineage>
        <taxon>Bacteria</taxon>
        <taxon>Bacillati</taxon>
        <taxon>Candidatus Dormiibacterota</taxon>
        <taxon>Candidatus Dormibacteria</taxon>
        <taxon>Candidatus Aeolococcales</taxon>
        <taxon>Candidatus Aeolococcaceae</taxon>
        <taxon>Candidatus Aeolococcus</taxon>
    </lineage>
</organism>
<comment type="function">
    <text evidence="1">The transhydrogenation between NADH and NADP is coupled to respiration and ATP hydrolysis and functions as a proton pump across the membrane.</text>
</comment>
<dbReference type="PROSITE" id="PS00837">
    <property type="entry name" value="ALADH_PNT_2"/>
    <property type="match status" value="1"/>
</dbReference>
<dbReference type="SMART" id="SM01003">
    <property type="entry name" value="AlaDh_PNT_N"/>
    <property type="match status" value="1"/>
</dbReference>
<comment type="similarity">
    <text evidence="2">Belongs to the AlaDH/PNT family.</text>
</comment>
<dbReference type="Proteomes" id="UP000606991">
    <property type="component" value="Unassembled WGS sequence"/>
</dbReference>
<protein>
    <recommendedName>
        <fullName evidence="3">proton-translocating NAD(P)(+) transhydrogenase</fullName>
        <ecNumber evidence="3">7.1.1.1</ecNumber>
    </recommendedName>
</protein>
<dbReference type="GO" id="GO:0006740">
    <property type="term" value="P:NADPH regeneration"/>
    <property type="evidence" value="ECO:0007669"/>
    <property type="project" value="TreeGrafter"/>
</dbReference>
<evidence type="ECO:0000256" key="6">
    <source>
        <dbReference type="ARBA" id="ARBA00022967"/>
    </source>
</evidence>
<dbReference type="PANTHER" id="PTHR10160:SF19">
    <property type="entry name" value="PROTON-TRANSLOCATING NAD(P)(+) TRANSHYDROGENASE"/>
    <property type="match status" value="1"/>
</dbReference>
<dbReference type="RefSeq" id="WP_337313147.1">
    <property type="nucleotide sequence ID" value="NZ_JAEKNS010000131.1"/>
</dbReference>
<dbReference type="InterPro" id="IPR036291">
    <property type="entry name" value="NAD(P)-bd_dom_sf"/>
</dbReference>
<evidence type="ECO:0000313" key="12">
    <source>
        <dbReference type="Proteomes" id="UP000606991"/>
    </source>
</evidence>
<dbReference type="Pfam" id="PF05222">
    <property type="entry name" value="AlaDh_PNT_N"/>
    <property type="match status" value="1"/>
</dbReference>
<dbReference type="Gene3D" id="3.40.50.720">
    <property type="entry name" value="NAD(P)-binding Rossmann-like Domain"/>
    <property type="match status" value="2"/>
</dbReference>
<dbReference type="GO" id="GO:0008750">
    <property type="term" value="F:proton-translocating NAD(P)+ transhydrogenase activity"/>
    <property type="evidence" value="ECO:0007669"/>
    <property type="project" value="UniProtKB-EC"/>
</dbReference>
<evidence type="ECO:0000259" key="9">
    <source>
        <dbReference type="SMART" id="SM01002"/>
    </source>
</evidence>
<dbReference type="GO" id="GO:0050661">
    <property type="term" value="F:NADP binding"/>
    <property type="evidence" value="ECO:0007669"/>
    <property type="project" value="TreeGrafter"/>
</dbReference>
<accession>A0A934JVK9</accession>
<comment type="catalytic activity">
    <reaction evidence="8">
        <text>NAD(+) + NADPH + H(+)(in) = NADH + NADP(+) + H(+)(out)</text>
        <dbReference type="Rhea" id="RHEA:47992"/>
        <dbReference type="ChEBI" id="CHEBI:15378"/>
        <dbReference type="ChEBI" id="CHEBI:57540"/>
        <dbReference type="ChEBI" id="CHEBI:57783"/>
        <dbReference type="ChEBI" id="CHEBI:57945"/>
        <dbReference type="ChEBI" id="CHEBI:58349"/>
        <dbReference type="EC" id="7.1.1.1"/>
    </reaction>
</comment>
<dbReference type="InterPro" id="IPR008143">
    <property type="entry name" value="Ala_DH/PNT_CS2"/>
</dbReference>
<dbReference type="PANTHER" id="PTHR10160">
    <property type="entry name" value="NAD(P) TRANSHYDROGENASE"/>
    <property type="match status" value="1"/>
</dbReference>
<dbReference type="CDD" id="cd05304">
    <property type="entry name" value="Rubrum_tdh"/>
    <property type="match status" value="1"/>
</dbReference>
<evidence type="ECO:0000256" key="7">
    <source>
        <dbReference type="ARBA" id="ARBA00023027"/>
    </source>
</evidence>
<dbReference type="EMBL" id="JAEKNS010000131">
    <property type="protein sequence ID" value="MBJ7595752.1"/>
    <property type="molecule type" value="Genomic_DNA"/>
</dbReference>
<sequence>MTPTVGIADETGDGERRVAASPASVRALVAAEHAVVVQSNAGAAAGWPDEEYTAVGATIAASTAEVLKEASVLLCVRGSGPGAATWEGVGSSHVLAGLFDPLGEPAAMQRLAETGATILAIDLLPRITRAQPMDVLSSQATVAGYKAVILAASLAPRLFPMLTYAAGTIPPAKVLVLGAGVAGLQAIATARRLGANVSAYDVRAAVREQIESLGARFVDLADVAAGGEDASGYATGADADELARQQEALAAEIGGSDVLVTTALVPGQRSPILVTAAAIKGMKPGSVIVDLAAERGGNCEGTVAGKTVAIGGVILVGAENLAATVPQDASQMLARNLANFVLHIAKEGDIDLDGEDPIVQGTLVARDGKLVNERVAGLLSATAADAPSTVTS</sequence>
<dbReference type="GO" id="GO:0005886">
    <property type="term" value="C:plasma membrane"/>
    <property type="evidence" value="ECO:0007669"/>
    <property type="project" value="TreeGrafter"/>
</dbReference>
<dbReference type="SUPFAM" id="SSF51735">
    <property type="entry name" value="NAD(P)-binding Rossmann-fold domains"/>
    <property type="match status" value="1"/>
</dbReference>
<evidence type="ECO:0000256" key="1">
    <source>
        <dbReference type="ARBA" id="ARBA00003943"/>
    </source>
</evidence>
<keyword evidence="7" id="KW-0520">NAD</keyword>
<gene>
    <name evidence="11" type="ORF">JF886_13005</name>
</gene>
<evidence type="ECO:0000259" key="10">
    <source>
        <dbReference type="SMART" id="SM01003"/>
    </source>
</evidence>
<dbReference type="EC" id="7.1.1.1" evidence="3"/>
<dbReference type="Pfam" id="PF01262">
    <property type="entry name" value="AlaDh_PNT_C"/>
    <property type="match status" value="1"/>
</dbReference>
<dbReference type="GO" id="GO:0016491">
    <property type="term" value="F:oxidoreductase activity"/>
    <property type="evidence" value="ECO:0007669"/>
    <property type="project" value="InterPro"/>
</dbReference>
<keyword evidence="6" id="KW-1278">Translocase</keyword>
<evidence type="ECO:0000256" key="5">
    <source>
        <dbReference type="ARBA" id="ARBA00022857"/>
    </source>
</evidence>
<keyword evidence="5" id="KW-0521">NADP</keyword>
<evidence type="ECO:0000256" key="4">
    <source>
        <dbReference type="ARBA" id="ARBA00022741"/>
    </source>
</evidence>
<dbReference type="InterPro" id="IPR007886">
    <property type="entry name" value="AlaDH/PNT_N"/>
</dbReference>
<feature type="domain" description="Alanine dehydrogenase/pyridine nucleotide transhydrogenase N-terminal" evidence="10">
    <location>
        <begin position="6"/>
        <end position="143"/>
    </location>
</feature>
<evidence type="ECO:0000256" key="2">
    <source>
        <dbReference type="ARBA" id="ARBA00005689"/>
    </source>
</evidence>
<dbReference type="AlphaFoldDB" id="A0A934JVK9"/>
<comment type="caution">
    <text evidence="11">The sequence shown here is derived from an EMBL/GenBank/DDBJ whole genome shotgun (WGS) entry which is preliminary data.</text>
</comment>
<evidence type="ECO:0000313" key="11">
    <source>
        <dbReference type="EMBL" id="MBJ7595752.1"/>
    </source>
</evidence>
<dbReference type="SMART" id="SM01002">
    <property type="entry name" value="AlaDh_PNT_C"/>
    <property type="match status" value="1"/>
</dbReference>
<keyword evidence="4" id="KW-0547">Nucleotide-binding</keyword>